<dbReference type="Proteomes" id="UP000284824">
    <property type="component" value="Unassembled WGS sequence"/>
</dbReference>
<protein>
    <recommendedName>
        <fullName evidence="3">Lipoprotein</fullName>
    </recommendedName>
</protein>
<evidence type="ECO:0000313" key="2">
    <source>
        <dbReference type="Proteomes" id="UP000284824"/>
    </source>
</evidence>
<evidence type="ECO:0000313" key="1">
    <source>
        <dbReference type="EMBL" id="RVX46263.1"/>
    </source>
</evidence>
<dbReference type="PROSITE" id="PS51257">
    <property type="entry name" value="PROKAR_LIPOPROTEIN"/>
    <property type="match status" value="1"/>
</dbReference>
<name>A0A438MKN6_9ACTN</name>
<evidence type="ECO:0008006" key="3">
    <source>
        <dbReference type="Google" id="ProtNLM"/>
    </source>
</evidence>
<organism evidence="1 2">
    <name type="scientific">Nonomuraea polychroma</name>
    <dbReference type="NCBI Taxonomy" id="46176"/>
    <lineage>
        <taxon>Bacteria</taxon>
        <taxon>Bacillati</taxon>
        <taxon>Actinomycetota</taxon>
        <taxon>Actinomycetes</taxon>
        <taxon>Streptosporangiales</taxon>
        <taxon>Streptosporangiaceae</taxon>
        <taxon>Nonomuraea</taxon>
    </lineage>
</organism>
<keyword evidence="2" id="KW-1185">Reference proteome</keyword>
<dbReference type="AlphaFoldDB" id="A0A438MKN6"/>
<sequence>MTKILAKHLTIVATSLVLISGCGSPGQSTKMRSSTIPPTPTMESEPKKIEQYYYSLLGCKPEARPGSGCDIGNYYISVAAFEKEWMAAFRFQYLISESTKKHGCRYQGVVYFLVDNAVIYAHPDFAYTQKSMPKSTLNELSRKLHATKLHQCQTTHANDEIQPIVGNWREVRADDGPPHKMSIRKEGVSIHEGIRDCTGLVSYLTSSSEGGGMYGFKLKCSDGFIYRNGDSSLDNNTLYLDLEDRSPSDESAKFLRE</sequence>
<reference evidence="1 2" key="1">
    <citation type="submission" date="2019-01" db="EMBL/GenBank/DDBJ databases">
        <title>Sequencing the genomes of 1000 actinobacteria strains.</title>
        <authorList>
            <person name="Klenk H.-P."/>
        </authorList>
    </citation>
    <scope>NUCLEOTIDE SEQUENCE [LARGE SCALE GENOMIC DNA]</scope>
    <source>
        <strain evidence="1 2">DSM 43925</strain>
    </source>
</reference>
<dbReference type="EMBL" id="SAUN01000001">
    <property type="protein sequence ID" value="RVX46263.1"/>
    <property type="molecule type" value="Genomic_DNA"/>
</dbReference>
<comment type="caution">
    <text evidence="1">The sequence shown here is derived from an EMBL/GenBank/DDBJ whole genome shotgun (WGS) entry which is preliminary data.</text>
</comment>
<gene>
    <name evidence="1" type="ORF">EDD27_9128</name>
</gene>
<proteinExistence type="predicted"/>
<accession>A0A438MKN6</accession>